<dbReference type="NCBIfam" id="TIGR03725">
    <property type="entry name" value="T6A_YeaZ"/>
    <property type="match status" value="1"/>
</dbReference>
<dbReference type="Gene3D" id="3.30.420.40">
    <property type="match status" value="2"/>
</dbReference>
<reference evidence="4" key="1">
    <citation type="submission" date="2020-05" db="EMBL/GenBank/DDBJ databases">
        <authorList>
            <person name="Chiriac C."/>
            <person name="Salcher M."/>
            <person name="Ghai R."/>
            <person name="Kavagutti S V."/>
        </authorList>
    </citation>
    <scope>NUCLEOTIDE SEQUENCE</scope>
</reference>
<evidence type="ECO:0000313" key="5">
    <source>
        <dbReference type="EMBL" id="CAB5068176.1"/>
    </source>
</evidence>
<evidence type="ECO:0000313" key="4">
    <source>
        <dbReference type="EMBL" id="CAB4974009.1"/>
    </source>
</evidence>
<gene>
    <name evidence="2" type="ORF">UFOPK2806_02586</name>
    <name evidence="3" type="ORF">UFOPK3001_00545</name>
    <name evidence="4" type="ORF">UFOPK3954_00116</name>
    <name evidence="5" type="ORF">UFOPK4306_02314</name>
</gene>
<dbReference type="AlphaFoldDB" id="A0A6J7M664"/>
<protein>
    <submittedName>
        <fullName evidence="4">Unannotated protein</fullName>
    </submittedName>
</protein>
<dbReference type="SUPFAM" id="SSF53067">
    <property type="entry name" value="Actin-like ATPase domain"/>
    <property type="match status" value="2"/>
</dbReference>
<dbReference type="EMBL" id="CAFBON010000006">
    <property type="protein sequence ID" value="CAB4974009.1"/>
    <property type="molecule type" value="Genomic_DNA"/>
</dbReference>
<dbReference type="EMBL" id="CAFAAJ010000024">
    <property type="protein sequence ID" value="CAB4794652.1"/>
    <property type="molecule type" value="Genomic_DNA"/>
</dbReference>
<dbReference type="EMBL" id="CAEZYY010000068">
    <property type="protein sequence ID" value="CAB4773754.1"/>
    <property type="molecule type" value="Genomic_DNA"/>
</dbReference>
<evidence type="ECO:0000259" key="1">
    <source>
        <dbReference type="Pfam" id="PF00814"/>
    </source>
</evidence>
<dbReference type="InterPro" id="IPR000905">
    <property type="entry name" value="Gcp-like_dom"/>
</dbReference>
<evidence type="ECO:0000313" key="2">
    <source>
        <dbReference type="EMBL" id="CAB4773754.1"/>
    </source>
</evidence>
<dbReference type="PANTHER" id="PTHR11735">
    <property type="entry name" value="TRNA N6-ADENOSINE THREONYLCARBAMOYLTRANSFERASE"/>
    <property type="match status" value="1"/>
</dbReference>
<dbReference type="GO" id="GO:0005829">
    <property type="term" value="C:cytosol"/>
    <property type="evidence" value="ECO:0007669"/>
    <property type="project" value="TreeGrafter"/>
</dbReference>
<dbReference type="Pfam" id="PF00814">
    <property type="entry name" value="TsaD"/>
    <property type="match status" value="1"/>
</dbReference>
<dbReference type="InterPro" id="IPR022496">
    <property type="entry name" value="T6A_TsaB"/>
</dbReference>
<dbReference type="PANTHER" id="PTHR11735:SF11">
    <property type="entry name" value="TRNA THREONYLCARBAMOYLADENOSINE BIOSYNTHESIS PROTEIN TSAB"/>
    <property type="match status" value="1"/>
</dbReference>
<feature type="domain" description="Gcp-like" evidence="1">
    <location>
        <begin position="33"/>
        <end position="226"/>
    </location>
</feature>
<dbReference type="CDD" id="cd24032">
    <property type="entry name" value="ASKHA_NBD_TsaB"/>
    <property type="match status" value="1"/>
</dbReference>
<dbReference type="GO" id="GO:0002949">
    <property type="term" value="P:tRNA threonylcarbamoyladenosine modification"/>
    <property type="evidence" value="ECO:0007669"/>
    <property type="project" value="InterPro"/>
</dbReference>
<dbReference type="InterPro" id="IPR043129">
    <property type="entry name" value="ATPase_NBD"/>
</dbReference>
<evidence type="ECO:0000313" key="3">
    <source>
        <dbReference type="EMBL" id="CAB4794652.1"/>
    </source>
</evidence>
<sequence>MLILGIETATEQVSVAIGGHEGVLGLFEVTRGRRHAETLVPAIEFLCRQADIEIAEFGAIAVDVGPGLFTGMRVGIATGKAMAQALRIPMIGISSLDLLAFPLRHSDRLIASVIDARRGEVFYAFYRQVPAGVQRVSEPRVGRVDDLVADLAERGQDAVCVGDGALRYRDQIVDSVRVDFAEQYLSHPSAAPLVQLAHAKAMREDWVNHSALAPLYLRRPDAQINWETRSGRVS</sequence>
<accession>A0A6J7M664</accession>
<name>A0A6J7M664_9ZZZZ</name>
<organism evidence="4">
    <name type="scientific">freshwater metagenome</name>
    <dbReference type="NCBI Taxonomy" id="449393"/>
    <lineage>
        <taxon>unclassified sequences</taxon>
        <taxon>metagenomes</taxon>
        <taxon>ecological metagenomes</taxon>
    </lineage>
</organism>
<proteinExistence type="predicted"/>
<dbReference type="EMBL" id="CAFBQP010000129">
    <property type="protein sequence ID" value="CAB5068176.1"/>
    <property type="molecule type" value="Genomic_DNA"/>
</dbReference>